<feature type="domain" description="C2H2-type" evidence="2">
    <location>
        <begin position="513"/>
        <end position="541"/>
    </location>
</feature>
<dbReference type="InterPro" id="IPR013087">
    <property type="entry name" value="Znf_C2H2_type"/>
</dbReference>
<gene>
    <name evidence="3" type="ORF">LSH36_200g04078</name>
</gene>
<dbReference type="Proteomes" id="UP001208570">
    <property type="component" value="Unassembled WGS sequence"/>
</dbReference>
<dbReference type="PROSITE" id="PS00028">
    <property type="entry name" value="ZINC_FINGER_C2H2_1"/>
    <property type="match status" value="1"/>
</dbReference>
<keyword evidence="4" id="KW-1185">Reference proteome</keyword>
<keyword evidence="1" id="KW-0479">Metal-binding</keyword>
<evidence type="ECO:0000256" key="1">
    <source>
        <dbReference type="PROSITE-ProRule" id="PRU00042"/>
    </source>
</evidence>
<evidence type="ECO:0000313" key="4">
    <source>
        <dbReference type="Proteomes" id="UP001208570"/>
    </source>
</evidence>
<dbReference type="AlphaFoldDB" id="A0AAD9N6Q4"/>
<accession>A0AAD9N6Q4</accession>
<dbReference type="PROSITE" id="PS50157">
    <property type="entry name" value="ZINC_FINGER_C2H2_2"/>
    <property type="match status" value="1"/>
</dbReference>
<protein>
    <recommendedName>
        <fullName evidence="2">C2H2-type domain-containing protein</fullName>
    </recommendedName>
</protein>
<keyword evidence="1" id="KW-0863">Zinc-finger</keyword>
<proteinExistence type="predicted"/>
<name>A0AAD9N6Q4_9ANNE</name>
<reference evidence="3" key="1">
    <citation type="journal article" date="2023" name="Mol. Biol. Evol.">
        <title>Third-Generation Sequencing Reveals the Adaptive Role of the Epigenome in Three Deep-Sea Polychaetes.</title>
        <authorList>
            <person name="Perez M."/>
            <person name="Aroh O."/>
            <person name="Sun Y."/>
            <person name="Lan Y."/>
            <person name="Juniper S.K."/>
            <person name="Young C.R."/>
            <person name="Angers B."/>
            <person name="Qian P.Y."/>
        </authorList>
    </citation>
    <scope>NUCLEOTIDE SEQUENCE</scope>
    <source>
        <strain evidence="3">P08H-3</strain>
    </source>
</reference>
<organism evidence="3 4">
    <name type="scientific">Paralvinella palmiformis</name>
    <dbReference type="NCBI Taxonomy" id="53620"/>
    <lineage>
        <taxon>Eukaryota</taxon>
        <taxon>Metazoa</taxon>
        <taxon>Spiralia</taxon>
        <taxon>Lophotrochozoa</taxon>
        <taxon>Annelida</taxon>
        <taxon>Polychaeta</taxon>
        <taxon>Sedentaria</taxon>
        <taxon>Canalipalpata</taxon>
        <taxon>Terebellida</taxon>
        <taxon>Terebelliformia</taxon>
        <taxon>Alvinellidae</taxon>
        <taxon>Paralvinella</taxon>
    </lineage>
</organism>
<evidence type="ECO:0000313" key="3">
    <source>
        <dbReference type="EMBL" id="KAK2157046.1"/>
    </source>
</evidence>
<comment type="caution">
    <text evidence="3">The sequence shown here is derived from an EMBL/GenBank/DDBJ whole genome shotgun (WGS) entry which is preliminary data.</text>
</comment>
<dbReference type="Gene3D" id="3.30.160.60">
    <property type="entry name" value="Classic Zinc Finger"/>
    <property type="match status" value="1"/>
</dbReference>
<keyword evidence="1" id="KW-0862">Zinc</keyword>
<dbReference type="EMBL" id="JAODUP010000200">
    <property type="protein sequence ID" value="KAK2157046.1"/>
    <property type="molecule type" value="Genomic_DNA"/>
</dbReference>
<sequence>MSTLSRYRLRVSTFQRYSGCFGSVISYSSSARLDGNMELCYPYERDGFSGHSDVPYIRTRTNFLPTYNRHTHRRDVSNNTAATDCHGYFDLEHGNFDLVDNVLKDNRPKTLRNAQQFIPPCMNQILHHHNQRTVNGPRGRCQIGHENEVVNGIDEFRLGQLILENPVSKRRSTEFQDLVHDGKLMGFVRDEYSTKLPSIGLDNNSVESVEDISDFQPCTDSMISENKRNEIVTELKTACDPHETNSSAALSLDQWPLAIQPNEGCEVLDMRSQLLDPDLMNGFTIVEAGPPLSFPELETERDEWEDDFSSQTTPDVEMKLCESEFSDSDNDEYEMPIWLDLEPVPGPWSKWSFDALFFPDHLDADINSREWCPAKKCTQHERRHAPDICLSPKDDISESDLKLELENWYCWYADDACLFGQQFISCRRSDKDRSSSNQRAAPKADAVAQSERVPIVSTTTPKPSYICKPCGVSFDLQTTFTAHGCVMNTAALVQRRESSAKSRPAPVKTAKSFACKLCDKQYKRQWDCTRHMKTKHLVDTDSLYSELC</sequence>
<dbReference type="GO" id="GO:0008270">
    <property type="term" value="F:zinc ion binding"/>
    <property type="evidence" value="ECO:0007669"/>
    <property type="project" value="UniProtKB-KW"/>
</dbReference>
<evidence type="ECO:0000259" key="2">
    <source>
        <dbReference type="PROSITE" id="PS50157"/>
    </source>
</evidence>
<dbReference type="InterPro" id="IPR036236">
    <property type="entry name" value="Znf_C2H2_sf"/>
</dbReference>
<dbReference type="SUPFAM" id="SSF57667">
    <property type="entry name" value="beta-beta-alpha zinc fingers"/>
    <property type="match status" value="1"/>
</dbReference>